<dbReference type="InterPro" id="IPR025194">
    <property type="entry name" value="RodZ-like_C"/>
</dbReference>
<dbReference type="Pfam" id="PF13413">
    <property type="entry name" value="HTH_25"/>
    <property type="match status" value="1"/>
</dbReference>
<dbReference type="Proteomes" id="UP000076503">
    <property type="component" value="Unassembled WGS sequence"/>
</dbReference>
<evidence type="ECO:0000259" key="2">
    <source>
        <dbReference type="Pfam" id="PF13464"/>
    </source>
</evidence>
<dbReference type="CDD" id="cd00093">
    <property type="entry name" value="HTH_XRE"/>
    <property type="match status" value="1"/>
</dbReference>
<dbReference type="RefSeq" id="WP_063360961.1">
    <property type="nucleotide sequence ID" value="NZ_AUXZ01000064.1"/>
</dbReference>
<keyword evidence="1" id="KW-0812">Transmembrane</keyword>
<evidence type="ECO:0000313" key="4">
    <source>
        <dbReference type="Proteomes" id="UP000076503"/>
    </source>
</evidence>
<organism evidence="3 4">
    <name type="scientific">Pseudoalteromonas luteoviolacea H33</name>
    <dbReference type="NCBI Taxonomy" id="1365251"/>
    <lineage>
        <taxon>Bacteria</taxon>
        <taxon>Pseudomonadati</taxon>
        <taxon>Pseudomonadota</taxon>
        <taxon>Gammaproteobacteria</taxon>
        <taxon>Alteromonadales</taxon>
        <taxon>Pseudoalteromonadaceae</taxon>
        <taxon>Pseudoalteromonas</taxon>
    </lineage>
</organism>
<dbReference type="PANTHER" id="PTHR34475">
    <property type="match status" value="1"/>
</dbReference>
<evidence type="ECO:0000313" key="3">
    <source>
        <dbReference type="EMBL" id="KZN51918.1"/>
    </source>
</evidence>
<dbReference type="Gene3D" id="1.10.260.40">
    <property type="entry name" value="lambda repressor-like DNA-binding domains"/>
    <property type="match status" value="1"/>
</dbReference>
<keyword evidence="1" id="KW-0472">Membrane</keyword>
<dbReference type="GO" id="GO:0003677">
    <property type="term" value="F:DNA binding"/>
    <property type="evidence" value="ECO:0007669"/>
    <property type="project" value="InterPro"/>
</dbReference>
<dbReference type="InterPro" id="IPR010982">
    <property type="entry name" value="Lambda_DNA-bd_dom_sf"/>
</dbReference>
<dbReference type="PANTHER" id="PTHR34475:SF1">
    <property type="entry name" value="CYTOSKELETON PROTEIN RODZ"/>
    <property type="match status" value="1"/>
</dbReference>
<comment type="caution">
    <text evidence="3">The sequence shown here is derived from an EMBL/GenBank/DDBJ whole genome shotgun (WGS) entry which is preliminary data.</text>
</comment>
<dbReference type="InterPro" id="IPR001387">
    <property type="entry name" value="Cro/C1-type_HTH"/>
</dbReference>
<dbReference type="AlphaFoldDB" id="A0A167F8W5"/>
<dbReference type="PATRIC" id="fig|1365251.3.peg.1341"/>
<dbReference type="OrthoDB" id="9790252at2"/>
<accession>A0A167F8W5</accession>
<dbReference type="Pfam" id="PF13464">
    <property type="entry name" value="RodZ_C"/>
    <property type="match status" value="1"/>
</dbReference>
<dbReference type="InterPro" id="IPR050400">
    <property type="entry name" value="Bact_Cytoskel_RodZ"/>
</dbReference>
<feature type="domain" description="Cytoskeleton protein RodZ-like C-terminal" evidence="2">
    <location>
        <begin position="257"/>
        <end position="327"/>
    </location>
</feature>
<gene>
    <name evidence="3" type="ORF">N476_00930</name>
</gene>
<sequence length="332" mass="36270">MNLEENETTSESMSLGQTLAKARAEQNLSFDDIAARLKLNHTQITKLENDEYQSLGPETFVRGYVKSYSAFLGLESEQVLALYESSDIPEQKRNMKSFSRRTEKEANDSRLMIVSYLMLVVFVGLSAFWWWQTASNGDSSDDVSGLTEQASASSSVAAARTLERSTGLDTQAINTPVQNTDTANLNMPASEPQPVIDNTIAEVVPGDESDSGVMPERTAEVAPIVIEDNGQSVQNEPIAAVAVESNATALEQSTVVMFFEEDSWVEIFDATEERVAFGVKKAGYTMTVTGQAPFSVVLGKHQVVNIELDGQPVDISGLPRNRLAKFKLPLAE</sequence>
<evidence type="ECO:0000256" key="1">
    <source>
        <dbReference type="SAM" id="Phobius"/>
    </source>
</evidence>
<feature type="transmembrane region" description="Helical" evidence="1">
    <location>
        <begin position="111"/>
        <end position="131"/>
    </location>
</feature>
<dbReference type="SUPFAM" id="SSF47413">
    <property type="entry name" value="lambda repressor-like DNA-binding domains"/>
    <property type="match status" value="1"/>
</dbReference>
<proteinExistence type="predicted"/>
<dbReference type="EMBL" id="AUXZ01000064">
    <property type="protein sequence ID" value="KZN51918.1"/>
    <property type="molecule type" value="Genomic_DNA"/>
</dbReference>
<name>A0A167F8W5_9GAMM</name>
<reference evidence="3 4" key="1">
    <citation type="submission" date="2013-07" db="EMBL/GenBank/DDBJ databases">
        <title>Comparative Genomic and Metabolomic Analysis of Twelve Strains of Pseudoalteromonas luteoviolacea.</title>
        <authorList>
            <person name="Vynne N.G."/>
            <person name="Mansson M."/>
            <person name="Gram L."/>
        </authorList>
    </citation>
    <scope>NUCLEOTIDE SEQUENCE [LARGE SCALE GENOMIC DNA]</scope>
    <source>
        <strain evidence="3 4">H33</strain>
    </source>
</reference>
<protein>
    <recommendedName>
        <fullName evidence="2">Cytoskeleton protein RodZ-like C-terminal domain-containing protein</fullName>
    </recommendedName>
</protein>
<keyword evidence="1" id="KW-1133">Transmembrane helix</keyword>